<dbReference type="AlphaFoldDB" id="A0A1M6UR79"/>
<keyword evidence="6" id="KW-1185">Reference proteome</keyword>
<reference evidence="3" key="1">
    <citation type="journal article" date="2014" name="Int. J. Syst. Evol. Microbiol.">
        <title>Complete genome of a new Firmicutes species belonging to the dominant human colonic microbiota ('Ruminococcus bicirculans') reveals two chromosomes and a selective capacity to utilize plant glucans.</title>
        <authorList>
            <consortium name="NISC Comparative Sequencing Program"/>
            <person name="Wegmann U."/>
            <person name="Louis P."/>
            <person name="Goesmann A."/>
            <person name="Henrissat B."/>
            <person name="Duncan S.H."/>
            <person name="Flint H.J."/>
        </authorList>
    </citation>
    <scope>NUCLEOTIDE SEQUENCE</scope>
    <source>
        <strain evidence="3">CGMCC 1.12707</strain>
    </source>
</reference>
<dbReference type="STRING" id="1434701.SAMN05443634_10326"/>
<evidence type="ECO:0000313" key="3">
    <source>
        <dbReference type="EMBL" id="GGF08220.1"/>
    </source>
</evidence>
<dbReference type="Proteomes" id="UP000650994">
    <property type="component" value="Unassembled WGS sequence"/>
</dbReference>
<dbReference type="Pfam" id="PF09832">
    <property type="entry name" value="DUF2059"/>
    <property type="match status" value="1"/>
</dbReference>
<dbReference type="OrthoDB" id="1143459at2"/>
<accession>A0A1M6UR79</accession>
<evidence type="ECO:0000313" key="6">
    <source>
        <dbReference type="Proteomes" id="UP000650994"/>
    </source>
</evidence>
<feature type="domain" description="DUF2059" evidence="2">
    <location>
        <begin position="77"/>
        <end position="133"/>
    </location>
</feature>
<dbReference type="EMBL" id="BMFL01000020">
    <property type="protein sequence ID" value="GGF08220.1"/>
    <property type="molecule type" value="Genomic_DNA"/>
</dbReference>
<dbReference type="Proteomes" id="UP000184120">
    <property type="component" value="Unassembled WGS sequence"/>
</dbReference>
<keyword evidence="1" id="KW-0732">Signal</keyword>
<name>A0A1M6UR79_9FLAO</name>
<protein>
    <recommendedName>
        <fullName evidence="2">DUF2059 domain-containing protein</fullName>
    </recommendedName>
</protein>
<reference evidence="6" key="4">
    <citation type="journal article" date="2019" name="Int. J. Syst. Evol. Microbiol.">
        <title>The Global Catalogue of Microorganisms (GCM) 10K type strain sequencing project: providing services to taxonomists for standard genome sequencing and annotation.</title>
        <authorList>
            <consortium name="The Broad Institute Genomics Platform"/>
            <consortium name="The Broad Institute Genome Sequencing Center for Infectious Disease"/>
            <person name="Wu L."/>
            <person name="Ma J."/>
        </authorList>
    </citation>
    <scope>NUCLEOTIDE SEQUENCE [LARGE SCALE GENOMIC DNA]</scope>
    <source>
        <strain evidence="6">CGMCC 1.12707</strain>
    </source>
</reference>
<evidence type="ECO:0000259" key="2">
    <source>
        <dbReference type="Pfam" id="PF09832"/>
    </source>
</evidence>
<evidence type="ECO:0000313" key="5">
    <source>
        <dbReference type="Proteomes" id="UP000184120"/>
    </source>
</evidence>
<feature type="signal peptide" evidence="1">
    <location>
        <begin position="1"/>
        <end position="19"/>
    </location>
</feature>
<gene>
    <name evidence="3" type="ORF">GCM10010984_26790</name>
    <name evidence="4" type="ORF">SAMN05443634_10326</name>
</gene>
<proteinExistence type="predicted"/>
<reference evidence="5" key="2">
    <citation type="submission" date="2016-11" db="EMBL/GenBank/DDBJ databases">
        <authorList>
            <person name="Varghese N."/>
            <person name="Submissions S."/>
        </authorList>
    </citation>
    <scope>NUCLEOTIDE SEQUENCE [LARGE SCALE GENOMIC DNA]</scope>
    <source>
        <strain evidence="5">DSM 27989</strain>
    </source>
</reference>
<dbReference type="EMBL" id="FRBH01000003">
    <property type="protein sequence ID" value="SHK71727.1"/>
    <property type="molecule type" value="Genomic_DNA"/>
</dbReference>
<evidence type="ECO:0000256" key="1">
    <source>
        <dbReference type="SAM" id="SignalP"/>
    </source>
</evidence>
<reference evidence="3" key="5">
    <citation type="submission" date="2024-05" db="EMBL/GenBank/DDBJ databases">
        <authorList>
            <person name="Sun Q."/>
            <person name="Zhou Y."/>
        </authorList>
    </citation>
    <scope>NUCLEOTIDE SEQUENCE</scope>
    <source>
        <strain evidence="3">CGMCC 1.12707</strain>
    </source>
</reference>
<organism evidence="4 5">
    <name type="scientific">Chishuiella changwenlii</name>
    <dbReference type="NCBI Taxonomy" id="1434701"/>
    <lineage>
        <taxon>Bacteria</taxon>
        <taxon>Pseudomonadati</taxon>
        <taxon>Bacteroidota</taxon>
        <taxon>Flavobacteriia</taxon>
        <taxon>Flavobacteriales</taxon>
        <taxon>Weeksellaceae</taxon>
        <taxon>Chishuiella</taxon>
    </lineage>
</organism>
<dbReference type="RefSeq" id="WP_072929888.1">
    <property type="nucleotide sequence ID" value="NZ_BMFL01000020.1"/>
</dbReference>
<sequence length="145" mass="16864">MRKKIFLILVFGFSLSVFSQDVLNAKRKKIEQLLEISGSAKNGIFVMNSLMNIYKKQYPNVKQSIWDDFSKEVNEKDLANLIIPIYDKYFTESDIDNYIAFYKTEAGQKMIENLPKITQDSMTAGQEWGKEISNKILQKLKEEGY</sequence>
<feature type="chain" id="PRO_5011957749" description="DUF2059 domain-containing protein" evidence="1">
    <location>
        <begin position="20"/>
        <end position="145"/>
    </location>
</feature>
<reference evidence="4" key="3">
    <citation type="submission" date="2016-11" db="EMBL/GenBank/DDBJ databases">
        <authorList>
            <person name="Jaros S."/>
            <person name="Januszkiewicz K."/>
            <person name="Wedrychowicz H."/>
        </authorList>
    </citation>
    <scope>NUCLEOTIDE SEQUENCE [LARGE SCALE GENOMIC DNA]</scope>
    <source>
        <strain evidence="4">DSM 27989</strain>
    </source>
</reference>
<evidence type="ECO:0000313" key="4">
    <source>
        <dbReference type="EMBL" id="SHK71727.1"/>
    </source>
</evidence>
<dbReference type="InterPro" id="IPR018637">
    <property type="entry name" value="DUF2059"/>
</dbReference>